<keyword evidence="2" id="KW-1185">Reference proteome</keyword>
<dbReference type="EMBL" id="CP060007">
    <property type="protein sequence ID" value="QNA44270.1"/>
    <property type="molecule type" value="Genomic_DNA"/>
</dbReference>
<dbReference type="AlphaFoldDB" id="A0A7G5XFL7"/>
<evidence type="ECO:0000313" key="1">
    <source>
        <dbReference type="EMBL" id="QNA44270.1"/>
    </source>
</evidence>
<proteinExistence type="predicted"/>
<dbReference type="Proteomes" id="UP000515344">
    <property type="component" value="Chromosome"/>
</dbReference>
<protein>
    <submittedName>
        <fullName evidence="1">Uncharacterized protein</fullName>
    </submittedName>
</protein>
<gene>
    <name evidence="1" type="ORF">H4075_19735</name>
</gene>
<name>A0A7G5XFL7_9BACT</name>
<organism evidence="1 2">
    <name type="scientific">Lacibacter sediminis</name>
    <dbReference type="NCBI Taxonomy" id="2760713"/>
    <lineage>
        <taxon>Bacteria</taxon>
        <taxon>Pseudomonadati</taxon>
        <taxon>Bacteroidota</taxon>
        <taxon>Chitinophagia</taxon>
        <taxon>Chitinophagales</taxon>
        <taxon>Chitinophagaceae</taxon>
        <taxon>Lacibacter</taxon>
    </lineage>
</organism>
<dbReference type="RefSeq" id="WP_182802532.1">
    <property type="nucleotide sequence ID" value="NZ_CP060007.1"/>
</dbReference>
<sequence>MILIAQLTARQPEIKLLIHGAYVNCSILSKQLNTKDPNQPPLNIGWRIIDRSQTAASPDCLVLANHAEHAEMYQLQPMSEVMNHSPHNLKEFCVNTGDYQLAGYEQVTMMLEIDTAL</sequence>
<reference evidence="2" key="1">
    <citation type="submission" date="2020-08" db="EMBL/GenBank/DDBJ databases">
        <title>Lacibacter sp. S13-6-6 genome sequencing.</title>
        <authorList>
            <person name="Jin L."/>
        </authorList>
    </citation>
    <scope>NUCLEOTIDE SEQUENCE [LARGE SCALE GENOMIC DNA]</scope>
    <source>
        <strain evidence="2">S13-6-6</strain>
    </source>
</reference>
<evidence type="ECO:0000313" key="2">
    <source>
        <dbReference type="Proteomes" id="UP000515344"/>
    </source>
</evidence>
<accession>A0A7G5XFL7</accession>
<dbReference type="KEGG" id="lacs:H4075_19735"/>